<dbReference type="PANTHER" id="PTHR11055">
    <property type="entry name" value="BIFUNCTIONAL 3'-PHOSPHOADENOSINE 5'-PHOSPHOSULFATE SYNTHASE"/>
    <property type="match status" value="1"/>
</dbReference>
<evidence type="ECO:0000256" key="5">
    <source>
        <dbReference type="ARBA" id="ARBA00022679"/>
    </source>
</evidence>
<name>A0A4R3ML12_9FIRM</name>
<dbReference type="GO" id="GO:0000103">
    <property type="term" value="P:sulfate assimilation"/>
    <property type="evidence" value="ECO:0007669"/>
    <property type="project" value="UniProtKB-UniRule"/>
</dbReference>
<dbReference type="SUPFAM" id="SSF52540">
    <property type="entry name" value="P-loop containing nucleoside triphosphate hydrolases"/>
    <property type="match status" value="1"/>
</dbReference>
<dbReference type="NCBIfam" id="NF003013">
    <property type="entry name" value="PRK03846.1"/>
    <property type="match status" value="1"/>
</dbReference>
<evidence type="ECO:0000259" key="11">
    <source>
        <dbReference type="Pfam" id="PF01583"/>
    </source>
</evidence>
<evidence type="ECO:0000256" key="10">
    <source>
        <dbReference type="RuleBase" id="RU004347"/>
    </source>
</evidence>
<dbReference type="AlphaFoldDB" id="A0A4R3ML12"/>
<proteinExistence type="inferred from homology"/>
<dbReference type="PANTHER" id="PTHR11055:SF1">
    <property type="entry name" value="PAPS SYNTHETASE, ISOFORM D"/>
    <property type="match status" value="1"/>
</dbReference>
<evidence type="ECO:0000313" key="12">
    <source>
        <dbReference type="EMBL" id="TCT14242.1"/>
    </source>
</evidence>
<reference evidence="12 13" key="1">
    <citation type="submission" date="2019-03" db="EMBL/GenBank/DDBJ databases">
        <title>Genomic Encyclopedia of Type Strains, Phase IV (KMG-IV): sequencing the most valuable type-strain genomes for metagenomic binning, comparative biology and taxonomic classification.</title>
        <authorList>
            <person name="Goeker M."/>
        </authorList>
    </citation>
    <scope>NUCLEOTIDE SEQUENCE [LARGE SCALE GENOMIC DNA]</scope>
    <source>
        <strain evidence="12 13">DSM 24629</strain>
    </source>
</reference>
<dbReference type="GO" id="GO:0004020">
    <property type="term" value="F:adenylylsulfate kinase activity"/>
    <property type="evidence" value="ECO:0007669"/>
    <property type="project" value="UniProtKB-UniRule"/>
</dbReference>
<evidence type="ECO:0000256" key="3">
    <source>
        <dbReference type="ARBA" id="ARBA00004806"/>
    </source>
</evidence>
<dbReference type="Pfam" id="PF01583">
    <property type="entry name" value="APS_kinase"/>
    <property type="match status" value="1"/>
</dbReference>
<gene>
    <name evidence="9" type="primary">cysC</name>
    <name evidence="12" type="ORF">EDC18_10638</name>
</gene>
<dbReference type="EC" id="2.7.1.25" evidence="9 10"/>
<evidence type="ECO:0000256" key="7">
    <source>
        <dbReference type="ARBA" id="ARBA00022777"/>
    </source>
</evidence>
<dbReference type="Proteomes" id="UP000294902">
    <property type="component" value="Unassembled WGS sequence"/>
</dbReference>
<keyword evidence="5 9" id="KW-0808">Transferase</keyword>
<feature type="domain" description="APS kinase" evidence="11">
    <location>
        <begin position="27"/>
        <end position="176"/>
    </location>
</feature>
<organism evidence="12 13">
    <name type="scientific">Natranaerovirga pectinivora</name>
    <dbReference type="NCBI Taxonomy" id="682400"/>
    <lineage>
        <taxon>Bacteria</taxon>
        <taxon>Bacillati</taxon>
        <taxon>Bacillota</taxon>
        <taxon>Clostridia</taxon>
        <taxon>Lachnospirales</taxon>
        <taxon>Natranaerovirgaceae</taxon>
        <taxon>Natranaerovirga</taxon>
    </lineage>
</organism>
<keyword evidence="8 9" id="KW-0067">ATP-binding</keyword>
<keyword evidence="9" id="KW-0597">Phosphoprotein</keyword>
<keyword evidence="13" id="KW-1185">Reference proteome</keyword>
<comment type="function">
    <text evidence="2 9 10">Catalyzes the synthesis of activated sulfate.</text>
</comment>
<dbReference type="GO" id="GO:0005524">
    <property type="term" value="F:ATP binding"/>
    <property type="evidence" value="ECO:0007669"/>
    <property type="project" value="UniProtKB-UniRule"/>
</dbReference>
<evidence type="ECO:0000256" key="9">
    <source>
        <dbReference type="HAMAP-Rule" id="MF_00065"/>
    </source>
</evidence>
<dbReference type="Gene3D" id="3.40.50.300">
    <property type="entry name" value="P-loop containing nucleotide triphosphate hydrolases"/>
    <property type="match status" value="1"/>
</dbReference>
<comment type="similarity">
    <text evidence="4 9 10">Belongs to the APS kinase family.</text>
</comment>
<comment type="catalytic activity">
    <reaction evidence="1 9 10">
        <text>adenosine 5'-phosphosulfate + ATP = 3'-phosphoadenylyl sulfate + ADP + H(+)</text>
        <dbReference type="Rhea" id="RHEA:24152"/>
        <dbReference type="ChEBI" id="CHEBI:15378"/>
        <dbReference type="ChEBI" id="CHEBI:30616"/>
        <dbReference type="ChEBI" id="CHEBI:58243"/>
        <dbReference type="ChEBI" id="CHEBI:58339"/>
        <dbReference type="ChEBI" id="CHEBI:456216"/>
        <dbReference type="EC" id="2.7.1.25"/>
    </reaction>
</comment>
<evidence type="ECO:0000256" key="4">
    <source>
        <dbReference type="ARBA" id="ARBA00007008"/>
    </source>
</evidence>
<keyword evidence="6 9" id="KW-0547">Nucleotide-binding</keyword>
<dbReference type="EMBL" id="SMAL01000006">
    <property type="protein sequence ID" value="TCT14242.1"/>
    <property type="molecule type" value="Genomic_DNA"/>
</dbReference>
<evidence type="ECO:0000313" key="13">
    <source>
        <dbReference type="Proteomes" id="UP000294902"/>
    </source>
</evidence>
<evidence type="ECO:0000256" key="6">
    <source>
        <dbReference type="ARBA" id="ARBA00022741"/>
    </source>
</evidence>
<comment type="caution">
    <text evidence="12">The sequence shown here is derived from an EMBL/GenBank/DDBJ whole genome shotgun (WGS) entry which is preliminary data.</text>
</comment>
<comment type="caution">
    <text evidence="9">Lacks conserved residue(s) required for the propagation of feature annotation.</text>
</comment>
<dbReference type="UniPathway" id="UPA00140">
    <property type="reaction ID" value="UER00205"/>
</dbReference>
<dbReference type="FunFam" id="3.40.50.300:FF:000212">
    <property type="entry name" value="Adenylyl-sulfate kinase"/>
    <property type="match status" value="1"/>
</dbReference>
<feature type="binding site" evidence="9">
    <location>
        <begin position="35"/>
        <end position="42"/>
    </location>
    <ligand>
        <name>ATP</name>
        <dbReference type="ChEBI" id="CHEBI:30616"/>
    </ligand>
</feature>
<dbReference type="CDD" id="cd02027">
    <property type="entry name" value="APSK"/>
    <property type="match status" value="1"/>
</dbReference>
<dbReference type="InterPro" id="IPR059117">
    <property type="entry name" value="APS_kinase_dom"/>
</dbReference>
<dbReference type="OrthoDB" id="9804504at2"/>
<sequence length="196" mass="22101">MDNKSTNIVWHKTNITKQDREKLLGQKGVLLWFTGLSGSGKSTIATALEQKLWELGKLTYLLDGDNVRHGLNGDLGFSEEDRKENIRRIKEVAKLFVDAGVITIASFIAPFREDRDSIRRELGDRFVEVFVNCPIEVCASRDPKGLYEKVKNGEIRNFTGVDSPYEVPLDCEVEIKSDEVSVEEAVDSLLRIISNL</sequence>
<dbReference type="InterPro" id="IPR027417">
    <property type="entry name" value="P-loop_NTPase"/>
</dbReference>
<evidence type="ECO:0000256" key="2">
    <source>
        <dbReference type="ARBA" id="ARBA00002632"/>
    </source>
</evidence>
<comment type="pathway">
    <text evidence="3 9 10">Sulfur metabolism; hydrogen sulfide biosynthesis; sulfite from sulfate: step 2/3.</text>
</comment>
<keyword evidence="7 9" id="KW-0418">Kinase</keyword>
<dbReference type="GO" id="GO:0070814">
    <property type="term" value="P:hydrogen sulfide biosynthetic process"/>
    <property type="evidence" value="ECO:0007669"/>
    <property type="project" value="UniProtKB-UniRule"/>
</dbReference>
<accession>A0A4R3ML12</accession>
<dbReference type="NCBIfam" id="TIGR00455">
    <property type="entry name" value="apsK"/>
    <property type="match status" value="1"/>
</dbReference>
<protein>
    <recommendedName>
        <fullName evidence="9 10">Adenylyl-sulfate kinase</fullName>
        <ecNumber evidence="9 10">2.7.1.25</ecNumber>
    </recommendedName>
    <alternativeName>
        <fullName evidence="9">APS kinase</fullName>
    </alternativeName>
    <alternativeName>
        <fullName evidence="9">ATP adenosine-5'-phosphosulfate 3'-phosphotransferase</fullName>
    </alternativeName>
    <alternativeName>
        <fullName evidence="9">Adenosine-5'-phosphosulfate kinase</fullName>
    </alternativeName>
</protein>
<evidence type="ECO:0000256" key="1">
    <source>
        <dbReference type="ARBA" id="ARBA00001823"/>
    </source>
</evidence>
<evidence type="ECO:0000256" key="8">
    <source>
        <dbReference type="ARBA" id="ARBA00022840"/>
    </source>
</evidence>
<dbReference type="InterPro" id="IPR002891">
    <property type="entry name" value="APS"/>
</dbReference>
<dbReference type="HAMAP" id="MF_00065">
    <property type="entry name" value="Adenylyl_sulf_kinase"/>
    <property type="match status" value="1"/>
</dbReference>